<dbReference type="Proteomes" id="UP000326570">
    <property type="component" value="Unassembled WGS sequence"/>
</dbReference>
<proteinExistence type="predicted"/>
<reference evidence="1 2" key="1">
    <citation type="submission" date="2019-09" db="EMBL/GenBank/DDBJ databases">
        <title>Genome sequence of Adhaeribacter sp. M2.</title>
        <authorList>
            <person name="Srinivasan S."/>
        </authorList>
    </citation>
    <scope>NUCLEOTIDE SEQUENCE [LARGE SCALE GENOMIC DNA]</scope>
    <source>
        <strain evidence="1 2">M2</strain>
    </source>
</reference>
<organism evidence="1 2">
    <name type="scientific">Adhaeribacter soli</name>
    <dbReference type="NCBI Taxonomy" id="2607655"/>
    <lineage>
        <taxon>Bacteria</taxon>
        <taxon>Pseudomonadati</taxon>
        <taxon>Bacteroidota</taxon>
        <taxon>Cytophagia</taxon>
        <taxon>Cytophagales</taxon>
        <taxon>Hymenobacteraceae</taxon>
        <taxon>Adhaeribacter</taxon>
    </lineage>
</organism>
<name>A0A5N1IUE8_9BACT</name>
<keyword evidence="2" id="KW-1185">Reference proteome</keyword>
<comment type="caution">
    <text evidence="1">The sequence shown here is derived from an EMBL/GenBank/DDBJ whole genome shotgun (WGS) entry which is preliminary data.</text>
</comment>
<protein>
    <submittedName>
        <fullName evidence="1">Uncharacterized protein</fullName>
    </submittedName>
</protein>
<evidence type="ECO:0000313" key="1">
    <source>
        <dbReference type="EMBL" id="KAA9332736.1"/>
    </source>
</evidence>
<evidence type="ECO:0000313" key="2">
    <source>
        <dbReference type="Proteomes" id="UP000326570"/>
    </source>
</evidence>
<sequence>MNTENLNKTLVALIEKKRELNQLPYNDDRYDDIEEELHDLEDDFNEEFGPYLEDVLEDVHAKLCPDTDVLLPTAYLPNTLEGESGTDHKEGVWVDSDEFPGKEARLVLVPNPTRLILSVGKNIRKEVWTASE</sequence>
<gene>
    <name evidence="1" type="ORF">F0P94_12065</name>
</gene>
<dbReference type="RefSeq" id="WP_150904149.1">
    <property type="nucleotide sequence ID" value="NZ_VTWT01000006.1"/>
</dbReference>
<accession>A0A5N1IUE8</accession>
<dbReference type="EMBL" id="VTWT01000006">
    <property type="protein sequence ID" value="KAA9332736.1"/>
    <property type="molecule type" value="Genomic_DNA"/>
</dbReference>
<dbReference type="AlphaFoldDB" id="A0A5N1IUE8"/>